<keyword evidence="2" id="KW-0732">Signal</keyword>
<feature type="domain" description="SPOR" evidence="3">
    <location>
        <begin position="401"/>
        <end position="482"/>
    </location>
</feature>
<reference evidence="4 5" key="1">
    <citation type="submission" date="2020-11" db="EMBL/GenBank/DDBJ databases">
        <title>Genome seq and assembly of Sphingosinicella sp.</title>
        <authorList>
            <person name="Chhetri G."/>
        </authorList>
    </citation>
    <scope>NUCLEOTIDE SEQUENCE [LARGE SCALE GENOMIC DNA]</scope>
    <source>
        <strain evidence="4 5">UDD2</strain>
    </source>
</reference>
<dbReference type="EMBL" id="CP065592">
    <property type="protein sequence ID" value="QPQ54049.1"/>
    <property type="molecule type" value="Genomic_DNA"/>
</dbReference>
<dbReference type="Gene3D" id="1.25.40.10">
    <property type="entry name" value="Tetratricopeptide repeat domain"/>
    <property type="match status" value="1"/>
</dbReference>
<gene>
    <name evidence="4" type="ORF">IC614_06635</name>
</gene>
<dbReference type="Proteomes" id="UP000594873">
    <property type="component" value="Chromosome"/>
</dbReference>
<evidence type="ECO:0000256" key="2">
    <source>
        <dbReference type="SAM" id="SignalP"/>
    </source>
</evidence>
<evidence type="ECO:0000259" key="3">
    <source>
        <dbReference type="PROSITE" id="PS51724"/>
    </source>
</evidence>
<feature type="chain" id="PRO_5032931792" evidence="2">
    <location>
        <begin position="26"/>
        <end position="493"/>
    </location>
</feature>
<organism evidence="4 5">
    <name type="scientific">Allosphingosinicella flava</name>
    <dbReference type="NCBI Taxonomy" id="2771430"/>
    <lineage>
        <taxon>Bacteria</taxon>
        <taxon>Pseudomonadati</taxon>
        <taxon>Pseudomonadota</taxon>
        <taxon>Alphaproteobacteria</taxon>
        <taxon>Sphingomonadales</taxon>
        <taxon>Sphingomonadaceae</taxon>
        <taxon>Allosphingosinicella</taxon>
    </lineage>
</organism>
<dbReference type="SUPFAM" id="SSF110997">
    <property type="entry name" value="Sporulation related repeat"/>
    <property type="match status" value="1"/>
</dbReference>
<accession>A0A7T2GHP6</accession>
<feature type="region of interest" description="Disordered" evidence="1">
    <location>
        <begin position="374"/>
        <end position="406"/>
    </location>
</feature>
<name>A0A7T2GHP6_9SPHN</name>
<dbReference type="Pfam" id="PF05036">
    <property type="entry name" value="SPOR"/>
    <property type="match status" value="1"/>
</dbReference>
<keyword evidence="5" id="KW-1185">Reference proteome</keyword>
<evidence type="ECO:0000313" key="4">
    <source>
        <dbReference type="EMBL" id="QPQ54049.1"/>
    </source>
</evidence>
<dbReference type="PROSITE" id="PS51724">
    <property type="entry name" value="SPOR"/>
    <property type="match status" value="1"/>
</dbReference>
<dbReference type="InterPro" id="IPR011990">
    <property type="entry name" value="TPR-like_helical_dom_sf"/>
</dbReference>
<dbReference type="SUPFAM" id="SSF48452">
    <property type="entry name" value="TPR-like"/>
    <property type="match status" value="1"/>
</dbReference>
<evidence type="ECO:0000313" key="5">
    <source>
        <dbReference type="Proteomes" id="UP000594873"/>
    </source>
</evidence>
<dbReference type="RefSeq" id="WP_200970581.1">
    <property type="nucleotide sequence ID" value="NZ_CP065592.1"/>
</dbReference>
<proteinExistence type="predicted"/>
<evidence type="ECO:0000256" key="1">
    <source>
        <dbReference type="SAM" id="MobiDB-lite"/>
    </source>
</evidence>
<dbReference type="InterPro" id="IPR007730">
    <property type="entry name" value="SPOR-like_dom"/>
</dbReference>
<dbReference type="InterPro" id="IPR036680">
    <property type="entry name" value="SPOR-like_sf"/>
</dbReference>
<dbReference type="KEGG" id="sflv:IC614_06635"/>
<feature type="compositionally biased region" description="Basic and acidic residues" evidence="1">
    <location>
        <begin position="379"/>
        <end position="405"/>
    </location>
</feature>
<feature type="signal peptide" evidence="2">
    <location>
        <begin position="1"/>
        <end position="25"/>
    </location>
</feature>
<dbReference type="AlphaFoldDB" id="A0A7T2GHP6"/>
<sequence>MISSQTMRRGLIPLAALLAPGLLQAQTQTGIGTYTYQLGSTNREDPSTALSRYVRELSSSPQSLTALKGAGAAALRLGDAEAAGGFFARAEAVAPNDGGVKAGIASVLALMGQPDEALRLFADARAMGIPERDVAAYRGLAYDLKGDQAAAQKDYALAILTQEDAPEVERRLALSQAISGNKSQALGTIEVQLRHQDKAAWRTRAFILALTGDLAGANQAVKTAIPAQAAAFAPFLARLATLNPAEKAAAVHLGQMPVTFQNLRGAEAAPAVPAAIAEKPVAPPVDIARQEPLPVSVQPSAPLSSKPVAVAQAEPQAVSPAPVATLFPPAASASRPLQFADVVTLVQDLPAPLASPIATDVPAKAAPAAEVKASKPAAVKKEPVKKTEAAKAAPKKKDPLKEHPARSWVQLASGANIAALPGEYRKLKAKAEKKLASKLAYTVKAGATNRLLVGPFKTAKEAQAFVNDLAKDKVNGFAWTSMAGQEIEKLPAK</sequence>
<protein>
    <submittedName>
        <fullName evidence="4">SPOR domain-containing protein</fullName>
    </submittedName>
</protein>
<dbReference type="GO" id="GO:0042834">
    <property type="term" value="F:peptidoglycan binding"/>
    <property type="evidence" value="ECO:0007669"/>
    <property type="project" value="InterPro"/>
</dbReference>